<evidence type="ECO:0000313" key="1">
    <source>
        <dbReference type="EMBL" id="OWZ20270.1"/>
    </source>
</evidence>
<keyword evidence="2" id="KW-1185">Reference proteome</keyword>
<reference evidence="2" key="1">
    <citation type="submission" date="2017-03" db="EMBL/GenBank/DDBJ databases">
        <title>Phytopthora megakarya and P. palmivora, two closely related causual agents of cacao black pod achieved similar genome size and gene model numbers by different mechanisms.</title>
        <authorList>
            <person name="Ali S."/>
            <person name="Shao J."/>
            <person name="Larry D.J."/>
            <person name="Kronmiller B."/>
            <person name="Shen D."/>
            <person name="Strem M.D."/>
            <person name="Melnick R.L."/>
            <person name="Guiltinan M.J."/>
            <person name="Tyler B.M."/>
            <person name="Meinhardt L.W."/>
            <person name="Bailey B.A."/>
        </authorList>
    </citation>
    <scope>NUCLEOTIDE SEQUENCE [LARGE SCALE GENOMIC DNA]</scope>
    <source>
        <strain evidence="2">zdho120</strain>
    </source>
</reference>
<evidence type="ECO:0000313" key="2">
    <source>
        <dbReference type="Proteomes" id="UP000198211"/>
    </source>
</evidence>
<accession>A0A225WTM2</accession>
<dbReference type="Proteomes" id="UP000198211">
    <property type="component" value="Unassembled WGS sequence"/>
</dbReference>
<protein>
    <submittedName>
        <fullName evidence="1">Uncharacterized protein</fullName>
    </submittedName>
</protein>
<dbReference type="AlphaFoldDB" id="A0A225WTM2"/>
<comment type="caution">
    <text evidence="1">The sequence shown here is derived from an EMBL/GenBank/DDBJ whole genome shotgun (WGS) entry which is preliminary data.</text>
</comment>
<dbReference type="EMBL" id="NBNE01000342">
    <property type="protein sequence ID" value="OWZ20270.1"/>
    <property type="molecule type" value="Genomic_DNA"/>
</dbReference>
<gene>
    <name evidence="1" type="ORF">PHMEG_0005334</name>
</gene>
<proteinExistence type="predicted"/>
<sequence length="64" mass="7457">MTKEPTQATIKRSTTKRLWIRRRKISPKWIRVGSMPIDLSVCLNPRSPLLRSSGTLIQIKELRL</sequence>
<name>A0A225WTM2_9STRA</name>
<organism evidence="1 2">
    <name type="scientific">Phytophthora megakarya</name>
    <dbReference type="NCBI Taxonomy" id="4795"/>
    <lineage>
        <taxon>Eukaryota</taxon>
        <taxon>Sar</taxon>
        <taxon>Stramenopiles</taxon>
        <taxon>Oomycota</taxon>
        <taxon>Peronosporomycetes</taxon>
        <taxon>Peronosporales</taxon>
        <taxon>Peronosporaceae</taxon>
        <taxon>Phytophthora</taxon>
    </lineage>
</organism>